<feature type="domain" description="LysM" evidence="1">
    <location>
        <begin position="133"/>
        <end position="177"/>
    </location>
</feature>
<comment type="caution">
    <text evidence="2">The sequence shown here is derived from an EMBL/GenBank/DDBJ whole genome shotgun (WGS) entry which is preliminary data.</text>
</comment>
<name>A0A261XYJ6_9FUNG</name>
<reference evidence="2 3" key="1">
    <citation type="journal article" date="2017" name="Mycologia">
        <title>Bifiguratus adelaidae, gen. et sp. nov., a new member of Mucoromycotina in endophytic and soil-dwelling habitats.</title>
        <authorList>
            <person name="Torres-Cruz T.J."/>
            <person name="Billingsley Tobias T.L."/>
            <person name="Almatruk M."/>
            <person name="Hesse C."/>
            <person name="Kuske C.R."/>
            <person name="Desiro A."/>
            <person name="Benucci G.M."/>
            <person name="Bonito G."/>
            <person name="Stajich J.E."/>
            <person name="Dunlap C."/>
            <person name="Arnold A.E."/>
            <person name="Porras-Alfaro A."/>
        </authorList>
    </citation>
    <scope>NUCLEOTIDE SEQUENCE [LARGE SCALE GENOMIC DNA]</scope>
    <source>
        <strain evidence="2 3">AZ0501</strain>
    </source>
</reference>
<evidence type="ECO:0000313" key="3">
    <source>
        <dbReference type="Proteomes" id="UP000242875"/>
    </source>
</evidence>
<dbReference type="InterPro" id="IPR018392">
    <property type="entry name" value="LysM"/>
</dbReference>
<gene>
    <name evidence="2" type="ORF">BZG36_03592</name>
</gene>
<dbReference type="PROSITE" id="PS51782">
    <property type="entry name" value="LYSM"/>
    <property type="match status" value="1"/>
</dbReference>
<dbReference type="AlphaFoldDB" id="A0A261XYJ6"/>
<accession>A0A261XYJ6</accession>
<dbReference type="Pfam" id="PF01476">
    <property type="entry name" value="LysM"/>
    <property type="match status" value="1"/>
</dbReference>
<protein>
    <recommendedName>
        <fullName evidence="1">LysM domain-containing protein</fullName>
    </recommendedName>
</protein>
<proteinExistence type="predicted"/>
<dbReference type="CDD" id="cd00118">
    <property type="entry name" value="LysM"/>
    <property type="match status" value="1"/>
</dbReference>
<dbReference type="InterPro" id="IPR036779">
    <property type="entry name" value="LysM_dom_sf"/>
</dbReference>
<organism evidence="2 3">
    <name type="scientific">Bifiguratus adelaidae</name>
    <dbReference type="NCBI Taxonomy" id="1938954"/>
    <lineage>
        <taxon>Eukaryota</taxon>
        <taxon>Fungi</taxon>
        <taxon>Fungi incertae sedis</taxon>
        <taxon>Mucoromycota</taxon>
        <taxon>Mucoromycotina</taxon>
        <taxon>Endogonomycetes</taxon>
        <taxon>Endogonales</taxon>
        <taxon>Endogonales incertae sedis</taxon>
        <taxon>Bifiguratus</taxon>
    </lineage>
</organism>
<evidence type="ECO:0000313" key="2">
    <source>
        <dbReference type="EMBL" id="OZJ03412.1"/>
    </source>
</evidence>
<keyword evidence="3" id="KW-1185">Reference proteome</keyword>
<dbReference type="Gene3D" id="3.10.350.10">
    <property type="entry name" value="LysM domain"/>
    <property type="match status" value="1"/>
</dbReference>
<dbReference type="SUPFAM" id="SSF54106">
    <property type="entry name" value="LysM domain"/>
    <property type="match status" value="1"/>
</dbReference>
<evidence type="ECO:0000259" key="1">
    <source>
        <dbReference type="PROSITE" id="PS51782"/>
    </source>
</evidence>
<dbReference type="OrthoDB" id="2107166at2759"/>
<sequence length="269" mass="30661">MAWKKLAIPLNIAEKKEAIEAQMPDRHDITLPMLASCVDLFHGATWNSPVPPVNCLLVKINQYAILAVDGISFSVRTVVQDTSDTTSVLSLSRKSPPPRYEDIVFDRDGTLSPPIKTKQDTIEDVSGKETVGAKHYVRSDDTLLSLAFKYNVDLHTLRTFNRLYHDNDLHARLYIIIPGYTGPSLSASRSPEDERKSIVKRFQILTKCIDPREAHYYVALHHYHLDRALEQYASDQRWEATHPFRRAKYNVRGIRAVVELAYCKPDCVI</sequence>
<dbReference type="EMBL" id="MVBO01000086">
    <property type="protein sequence ID" value="OZJ03412.1"/>
    <property type="molecule type" value="Genomic_DNA"/>
</dbReference>
<dbReference type="Proteomes" id="UP000242875">
    <property type="component" value="Unassembled WGS sequence"/>
</dbReference>